<name>A0A822MSH0_9VIBR</name>
<organism evidence="1 2">
    <name type="scientific">Vibrio crassostreae</name>
    <dbReference type="NCBI Taxonomy" id="246167"/>
    <lineage>
        <taxon>Bacteria</taxon>
        <taxon>Pseudomonadati</taxon>
        <taxon>Pseudomonadota</taxon>
        <taxon>Gammaproteobacteria</taxon>
        <taxon>Vibrionales</taxon>
        <taxon>Vibrionaceae</taxon>
        <taxon>Vibrio</taxon>
    </lineage>
</organism>
<accession>A0A822MSH0</accession>
<dbReference type="Proteomes" id="UP000049495">
    <property type="component" value="Unassembled WGS sequence"/>
</dbReference>
<dbReference type="AlphaFoldDB" id="A0A822MSH0"/>
<gene>
    <name evidence="1" type="ORF">VCR5J5_1370003</name>
</gene>
<dbReference type="EMBL" id="CCJV01000043">
    <property type="protein sequence ID" value="CDT01462.1"/>
    <property type="molecule type" value="Genomic_DNA"/>
</dbReference>
<comment type="caution">
    <text evidence="1">The sequence shown here is derived from an EMBL/GenBank/DDBJ whole genome shotgun (WGS) entry which is preliminary data.</text>
</comment>
<proteinExistence type="predicted"/>
<reference evidence="2" key="1">
    <citation type="submission" date="2014-06" db="EMBL/GenBank/DDBJ databases">
        <authorList>
            <person name="Le Roux Frederique"/>
        </authorList>
    </citation>
    <scope>NUCLEOTIDE SEQUENCE [LARGE SCALE GENOMIC DNA]</scope>
    <source>
        <strain evidence="2">J5-5</strain>
    </source>
</reference>
<sequence length="90" mass="10325">MRSFTLYFTKGFPIRLFDIHTNLHKVLLFRVEHYGTYRTGVTLLPKVNQIAVGTKSNFEPKGQTTVSVLVSCYIRGSRGFITCRLVSQRL</sequence>
<protein>
    <submittedName>
        <fullName evidence="1">Uncharacterized protein</fullName>
    </submittedName>
</protein>
<evidence type="ECO:0000313" key="2">
    <source>
        <dbReference type="Proteomes" id="UP000049495"/>
    </source>
</evidence>
<evidence type="ECO:0000313" key="1">
    <source>
        <dbReference type="EMBL" id="CDT01462.1"/>
    </source>
</evidence>